<feature type="domain" description="Aldehyde dehydrogenase" evidence="2">
    <location>
        <begin position="163"/>
        <end position="424"/>
    </location>
</feature>
<dbReference type="InterPro" id="IPR016161">
    <property type="entry name" value="Ald_DH/histidinol_DH"/>
</dbReference>
<dbReference type="InterPro" id="IPR015590">
    <property type="entry name" value="Aldehyde_DH_dom"/>
</dbReference>
<dbReference type="Gene3D" id="3.40.605.10">
    <property type="entry name" value="Aldehyde Dehydrogenase, Chain A, domain 1"/>
    <property type="match status" value="1"/>
</dbReference>
<dbReference type="Pfam" id="PF00171">
    <property type="entry name" value="Aldedh"/>
    <property type="match status" value="1"/>
</dbReference>
<dbReference type="Gene3D" id="3.40.309.10">
    <property type="entry name" value="Aldehyde Dehydrogenase, Chain A, domain 2"/>
    <property type="match status" value="1"/>
</dbReference>
<dbReference type="RefSeq" id="WP_273938010.1">
    <property type="nucleotide sequence ID" value="NZ_CP097263.1"/>
</dbReference>
<proteinExistence type="predicted"/>
<evidence type="ECO:0000259" key="2">
    <source>
        <dbReference type="Pfam" id="PF00171"/>
    </source>
</evidence>
<organism evidence="3 4">
    <name type="scientific">Kutzneria chonburiensis</name>
    <dbReference type="NCBI Taxonomy" id="1483604"/>
    <lineage>
        <taxon>Bacteria</taxon>
        <taxon>Bacillati</taxon>
        <taxon>Actinomycetota</taxon>
        <taxon>Actinomycetes</taxon>
        <taxon>Pseudonocardiales</taxon>
        <taxon>Pseudonocardiaceae</taxon>
        <taxon>Kutzneria</taxon>
    </lineage>
</organism>
<keyword evidence="4" id="KW-1185">Reference proteome</keyword>
<dbReference type="InterPro" id="IPR016162">
    <property type="entry name" value="Ald_DH_N"/>
</dbReference>
<protein>
    <submittedName>
        <fullName evidence="3">Aldehyde dehydrogenase family protein</fullName>
    </submittedName>
</protein>
<name>A0ABV6N6D7_9PSEU</name>
<dbReference type="SUPFAM" id="SSF53720">
    <property type="entry name" value="ALDH-like"/>
    <property type="match status" value="1"/>
</dbReference>
<dbReference type="InterPro" id="IPR016163">
    <property type="entry name" value="Ald_DH_C"/>
</dbReference>
<evidence type="ECO:0000256" key="1">
    <source>
        <dbReference type="ARBA" id="ARBA00023002"/>
    </source>
</evidence>
<keyword evidence="1" id="KW-0560">Oxidoreductase</keyword>
<accession>A0ABV6N6D7</accession>
<gene>
    <name evidence="3" type="ORF">ACFFH7_42070</name>
</gene>
<dbReference type="Proteomes" id="UP001589810">
    <property type="component" value="Unassembled WGS sequence"/>
</dbReference>
<sequence>MADLDALLPNGNYRSRTRTAVTDVTGAEVAQLSSVPTLLVTRAMDTLRDTDPMELDKRLAALRYAGELFATGSVDGMPAEEYFLLAARIGGLPITVIREGAEVAARRLAQIGDSISLARPHGAVADWRDARTCKGSAVWTRRGEVFSVHASGTHPGAHSLWPEALALGYRVAVRPTRREPLTPYRMVAALRAAGFGPDQVVLLPTDQAAGDAILAGADLAYGGDDIIRKYADDPAVLQQQPGRSKILITEDVDWRDYVDVIVSSVANHAGGGCVNTTGVLVEGDPTPLAEAVASRLAELPSLPPEHPDAVLPVQQLASAQALDRFLRSKAEGTRSWLGGDGILHDLGDGSAVLRPAVHQVDRPDSPQLGAEMPFPCVWIGPWIRADGIEPLQDTLVLTVATEDERLVDQLMAEPGIGNVFVGRHPTHWTEPGLPHDGYLADFLMRTKSVIRG</sequence>
<comment type="caution">
    <text evidence="3">The sequence shown here is derived from an EMBL/GenBank/DDBJ whole genome shotgun (WGS) entry which is preliminary data.</text>
</comment>
<reference evidence="3 4" key="1">
    <citation type="submission" date="2024-09" db="EMBL/GenBank/DDBJ databases">
        <authorList>
            <person name="Sun Q."/>
            <person name="Mori K."/>
        </authorList>
    </citation>
    <scope>NUCLEOTIDE SEQUENCE [LARGE SCALE GENOMIC DNA]</scope>
    <source>
        <strain evidence="3 4">TBRC 1432</strain>
    </source>
</reference>
<dbReference type="EMBL" id="JBHLUD010000015">
    <property type="protein sequence ID" value="MFC0548154.1"/>
    <property type="molecule type" value="Genomic_DNA"/>
</dbReference>
<evidence type="ECO:0000313" key="4">
    <source>
        <dbReference type="Proteomes" id="UP001589810"/>
    </source>
</evidence>
<evidence type="ECO:0000313" key="3">
    <source>
        <dbReference type="EMBL" id="MFC0548154.1"/>
    </source>
</evidence>